<sequence length="329" mass="34699">MTSPQTPPVPSAPATQADDRFQRGHMSEQDAQEYAQTVADQDGSGKAELPPEDAGARAARLARRRRLLGWGALPAVLAAVVSIWMLTVSGLTFAGGHALTHEDYHKAVARYSLAERLNPWVSRWRVLYNLGTAEVFAEQGEAAVAHLTAALEVVPRGKALNAPDGTQVTDPHSDECKVRRNLYSAYYVQARTSSQPVPAEETAAKAQEALGACEPPAQDNQAQPSPQPSSSQQPSQSPSQDPSQQPSQNPSQDPSQSPSAQPSATPSGQSSPQPSSSPSGSASPSAGPSASASPTPSKAPDPQASALASRNAEQEREHGGVERTPKRRW</sequence>
<evidence type="ECO:0000256" key="1">
    <source>
        <dbReference type="SAM" id="MobiDB-lite"/>
    </source>
</evidence>
<evidence type="ECO:0000313" key="4">
    <source>
        <dbReference type="Proteomes" id="UP000595895"/>
    </source>
</evidence>
<reference evidence="3 4" key="1">
    <citation type="submission" date="2020-12" db="EMBL/GenBank/DDBJ databases">
        <authorList>
            <person name="Zhou J."/>
        </authorList>
    </citation>
    <scope>NUCLEOTIDE SEQUENCE [LARGE SCALE GENOMIC DNA]</scope>
    <source>
        <strain evidence="3 4">CCUG 61299</strain>
    </source>
</reference>
<feature type="compositionally biased region" description="Basic and acidic residues" evidence="1">
    <location>
        <begin position="312"/>
        <end position="329"/>
    </location>
</feature>
<dbReference type="EMBL" id="CP066802">
    <property type="protein sequence ID" value="QQM67561.1"/>
    <property type="molecule type" value="Genomic_DNA"/>
</dbReference>
<evidence type="ECO:0000256" key="2">
    <source>
        <dbReference type="SAM" id="Phobius"/>
    </source>
</evidence>
<keyword evidence="2" id="KW-1133">Transmembrane helix</keyword>
<feature type="compositionally biased region" description="Pro residues" evidence="1">
    <location>
        <begin position="1"/>
        <end position="11"/>
    </location>
</feature>
<dbReference type="InterPro" id="IPR011990">
    <property type="entry name" value="TPR-like_helical_dom_sf"/>
</dbReference>
<feature type="compositionally biased region" description="Basic and acidic residues" evidence="1">
    <location>
        <begin position="17"/>
        <end position="28"/>
    </location>
</feature>
<accession>A0A7T7S224</accession>
<keyword evidence="2" id="KW-0812">Transmembrane</keyword>
<keyword evidence="2" id="KW-0472">Membrane</keyword>
<dbReference type="KEGG" id="awe:JG540_01260"/>
<feature type="region of interest" description="Disordered" evidence="1">
    <location>
        <begin position="1"/>
        <end position="53"/>
    </location>
</feature>
<feature type="transmembrane region" description="Helical" evidence="2">
    <location>
        <begin position="67"/>
        <end position="86"/>
    </location>
</feature>
<organism evidence="3 4">
    <name type="scientific">Actinomyces weissii</name>
    <dbReference type="NCBI Taxonomy" id="675090"/>
    <lineage>
        <taxon>Bacteria</taxon>
        <taxon>Bacillati</taxon>
        <taxon>Actinomycetota</taxon>
        <taxon>Actinomycetes</taxon>
        <taxon>Actinomycetales</taxon>
        <taxon>Actinomycetaceae</taxon>
        <taxon>Actinomyces</taxon>
    </lineage>
</organism>
<name>A0A7T7S224_9ACTO</name>
<dbReference type="Gene3D" id="1.25.40.10">
    <property type="entry name" value="Tetratricopeptide repeat domain"/>
    <property type="match status" value="1"/>
</dbReference>
<dbReference type="Proteomes" id="UP000595895">
    <property type="component" value="Chromosome"/>
</dbReference>
<evidence type="ECO:0008006" key="5">
    <source>
        <dbReference type="Google" id="ProtNLM"/>
    </source>
</evidence>
<evidence type="ECO:0000313" key="3">
    <source>
        <dbReference type="EMBL" id="QQM67561.1"/>
    </source>
</evidence>
<dbReference type="AlphaFoldDB" id="A0A7T7S224"/>
<feature type="compositionally biased region" description="Low complexity" evidence="1">
    <location>
        <begin position="215"/>
        <end position="296"/>
    </location>
</feature>
<feature type="region of interest" description="Disordered" evidence="1">
    <location>
        <begin position="215"/>
        <end position="329"/>
    </location>
</feature>
<keyword evidence="4" id="KW-1185">Reference proteome</keyword>
<dbReference type="SUPFAM" id="SSF48452">
    <property type="entry name" value="TPR-like"/>
    <property type="match status" value="1"/>
</dbReference>
<gene>
    <name evidence="3" type="ORF">JG540_01260</name>
</gene>
<proteinExistence type="predicted"/>
<protein>
    <recommendedName>
        <fullName evidence="5">Tetratricopeptide repeat protein</fullName>
    </recommendedName>
</protein>
<dbReference type="RefSeq" id="WP_200276252.1">
    <property type="nucleotide sequence ID" value="NZ_CP066802.1"/>
</dbReference>